<comment type="similarity">
    <text evidence="13">Belongs to the CcmE/CycJ family.</text>
</comment>
<evidence type="ECO:0000256" key="13">
    <source>
        <dbReference type="HAMAP-Rule" id="MF_01959"/>
    </source>
</evidence>
<keyword evidence="16" id="KW-1185">Reference proteome</keyword>
<name>A0A2P4EWC7_9GAMM</name>
<keyword evidence="5 13" id="KW-0812">Transmembrane</keyword>
<evidence type="ECO:0000256" key="8">
    <source>
        <dbReference type="ARBA" id="ARBA00022968"/>
    </source>
</evidence>
<dbReference type="NCBIfam" id="NF009727">
    <property type="entry name" value="PRK13254.1-1"/>
    <property type="match status" value="1"/>
</dbReference>
<dbReference type="GO" id="GO:0005886">
    <property type="term" value="C:plasma membrane"/>
    <property type="evidence" value="ECO:0007669"/>
    <property type="project" value="UniProtKB-SubCell"/>
</dbReference>
<dbReference type="NCBIfam" id="NF009638">
    <property type="entry name" value="PRK13165.1"/>
    <property type="match status" value="1"/>
</dbReference>
<keyword evidence="3" id="KW-0997">Cell inner membrane</keyword>
<reference evidence="15 16" key="1">
    <citation type="submission" date="2018-01" db="EMBL/GenBank/DDBJ databases">
        <title>Draft genome of the type strain Pseudomonas oceani DSM 100277 isolated from the deep water in Okinawa trough, northwestern Pacific Ocean.</title>
        <authorList>
            <person name="Gomila M."/>
            <person name="Mulet M."/>
            <person name="Garcia-Valdes E."/>
            <person name="Lalucat J."/>
        </authorList>
    </citation>
    <scope>NUCLEOTIDE SEQUENCE [LARGE SCALE GENOMIC DNA]</scope>
    <source>
        <strain evidence="15 16">DSM 100277</strain>
    </source>
</reference>
<evidence type="ECO:0000256" key="10">
    <source>
        <dbReference type="ARBA" id="ARBA00023004"/>
    </source>
</evidence>
<comment type="subcellular location">
    <subcellularLocation>
        <location evidence="1">Cell inner membrane</location>
    </subcellularLocation>
    <subcellularLocation>
        <location evidence="13">Cell membrane</location>
        <topology evidence="13">Single-pass type II membrane protein</topology>
    </subcellularLocation>
</comment>
<evidence type="ECO:0000256" key="2">
    <source>
        <dbReference type="ARBA" id="ARBA00022475"/>
    </source>
</evidence>
<dbReference type="InterPro" id="IPR036127">
    <property type="entry name" value="CcmE-like_sf"/>
</dbReference>
<protein>
    <recommendedName>
        <fullName evidence="13">Cytochrome c-type biogenesis protein CcmE</fullName>
    </recommendedName>
    <alternativeName>
        <fullName evidence="13">Cytochrome c maturation protein E</fullName>
    </alternativeName>
    <alternativeName>
        <fullName evidence="13">Heme chaperone CcmE</fullName>
    </alternativeName>
</protein>
<feature type="topological domain" description="Extracellular" evidence="13">
    <location>
        <begin position="30"/>
        <end position="152"/>
    </location>
</feature>
<evidence type="ECO:0000256" key="14">
    <source>
        <dbReference type="PIRSR" id="PIRSR604329-50"/>
    </source>
</evidence>
<feature type="binding site" description="covalent" evidence="13 14">
    <location>
        <position position="124"/>
    </location>
    <ligand>
        <name>heme</name>
        <dbReference type="ChEBI" id="CHEBI:30413"/>
    </ligand>
</feature>
<comment type="function">
    <text evidence="12 13">Heme chaperone required for the biogenesis of c-type cytochromes. Transiently binds heme delivered by CcmC and transfers the heme to apo-cytochromes in a process facilitated by CcmF and CcmH.</text>
</comment>
<evidence type="ECO:0000256" key="11">
    <source>
        <dbReference type="ARBA" id="ARBA00023136"/>
    </source>
</evidence>
<proteinExistence type="inferred from homology"/>
<dbReference type="PANTHER" id="PTHR34128:SF2">
    <property type="entry name" value="CYTOCHROME C-TYPE BIOGENESIS PROTEIN CCME HOMOLOG, MITOCHONDRIAL"/>
    <property type="match status" value="1"/>
</dbReference>
<keyword evidence="6 13" id="KW-0479">Metal-binding</keyword>
<feature type="binding site" description="axial binding residue" evidence="13 14">
    <location>
        <position position="128"/>
    </location>
    <ligand>
        <name>heme</name>
        <dbReference type="ChEBI" id="CHEBI:30413"/>
    </ligand>
    <ligandPart>
        <name>Fe</name>
        <dbReference type="ChEBI" id="CHEBI:18248"/>
    </ligandPart>
</feature>
<keyword evidence="9 13" id="KW-1133">Transmembrane helix</keyword>
<keyword evidence="8 13" id="KW-0735">Signal-anchor</keyword>
<dbReference type="HAMAP" id="MF_01959">
    <property type="entry name" value="CcmE"/>
    <property type="match status" value="1"/>
</dbReference>
<dbReference type="EMBL" id="PPSK01000005">
    <property type="protein sequence ID" value="POB04223.1"/>
    <property type="molecule type" value="Genomic_DNA"/>
</dbReference>
<dbReference type="Gene3D" id="2.40.50.140">
    <property type="entry name" value="Nucleic acid-binding proteins"/>
    <property type="match status" value="1"/>
</dbReference>
<gene>
    <name evidence="13" type="primary">ccmE</name>
    <name evidence="13" type="synonym">cycJ</name>
    <name evidence="15" type="ORF">C1949_07310</name>
</gene>
<dbReference type="PANTHER" id="PTHR34128">
    <property type="entry name" value="CYTOCHROME C-TYPE BIOGENESIS PROTEIN CCME HOMOLOG, MITOCHONDRIAL"/>
    <property type="match status" value="1"/>
</dbReference>
<dbReference type="FunFam" id="2.40.50.140:FF:000104">
    <property type="entry name" value="Cytochrome c-type biogenesis protein CcmE"/>
    <property type="match status" value="1"/>
</dbReference>
<evidence type="ECO:0000256" key="1">
    <source>
        <dbReference type="ARBA" id="ARBA00004533"/>
    </source>
</evidence>
<dbReference type="NCBIfam" id="NF009731">
    <property type="entry name" value="PRK13254.1-5"/>
    <property type="match status" value="1"/>
</dbReference>
<evidence type="ECO:0000313" key="15">
    <source>
        <dbReference type="EMBL" id="POB04223.1"/>
    </source>
</evidence>
<dbReference type="Proteomes" id="UP000243451">
    <property type="component" value="Unassembled WGS sequence"/>
</dbReference>
<keyword evidence="4 13" id="KW-0349">Heme</keyword>
<dbReference type="RefSeq" id="WP_104737826.1">
    <property type="nucleotide sequence ID" value="NZ_BMHR01000001.1"/>
</dbReference>
<dbReference type="GO" id="GO:0046872">
    <property type="term" value="F:metal ion binding"/>
    <property type="evidence" value="ECO:0007669"/>
    <property type="project" value="UniProtKB-KW"/>
</dbReference>
<dbReference type="GO" id="GO:0020037">
    <property type="term" value="F:heme binding"/>
    <property type="evidence" value="ECO:0007669"/>
    <property type="project" value="InterPro"/>
</dbReference>
<evidence type="ECO:0000256" key="7">
    <source>
        <dbReference type="ARBA" id="ARBA00022748"/>
    </source>
</evidence>
<dbReference type="Pfam" id="PF03100">
    <property type="entry name" value="CcmE"/>
    <property type="match status" value="1"/>
</dbReference>
<dbReference type="SUPFAM" id="SSF82093">
    <property type="entry name" value="Heme chaperone CcmE"/>
    <property type="match status" value="1"/>
</dbReference>
<keyword evidence="7 13" id="KW-0201">Cytochrome c-type biogenesis</keyword>
<dbReference type="AlphaFoldDB" id="A0A2P4EWC7"/>
<feature type="topological domain" description="Cytoplasmic" evidence="13">
    <location>
        <begin position="1"/>
        <end position="8"/>
    </location>
</feature>
<evidence type="ECO:0000256" key="3">
    <source>
        <dbReference type="ARBA" id="ARBA00022519"/>
    </source>
</evidence>
<dbReference type="NCBIfam" id="NF009729">
    <property type="entry name" value="PRK13254.1-3"/>
    <property type="match status" value="1"/>
</dbReference>
<evidence type="ECO:0000256" key="4">
    <source>
        <dbReference type="ARBA" id="ARBA00022617"/>
    </source>
</evidence>
<comment type="caution">
    <text evidence="15">The sequence shown here is derived from an EMBL/GenBank/DDBJ whole genome shotgun (WGS) entry which is preliminary data.</text>
</comment>
<dbReference type="GO" id="GO:0017004">
    <property type="term" value="P:cytochrome complex assembly"/>
    <property type="evidence" value="ECO:0007669"/>
    <property type="project" value="UniProtKB-KW"/>
</dbReference>
<keyword evidence="11 13" id="KW-0472">Membrane</keyword>
<organism evidence="15 16">
    <name type="scientific">Halopseudomonas oceani</name>
    <dbReference type="NCBI Taxonomy" id="1708783"/>
    <lineage>
        <taxon>Bacteria</taxon>
        <taxon>Pseudomonadati</taxon>
        <taxon>Pseudomonadota</taxon>
        <taxon>Gammaproteobacteria</taxon>
        <taxon>Pseudomonadales</taxon>
        <taxon>Pseudomonadaceae</taxon>
        <taxon>Halopseudomonas</taxon>
    </lineage>
</organism>
<evidence type="ECO:0000256" key="6">
    <source>
        <dbReference type="ARBA" id="ARBA00022723"/>
    </source>
</evidence>
<evidence type="ECO:0000256" key="5">
    <source>
        <dbReference type="ARBA" id="ARBA00022692"/>
    </source>
</evidence>
<evidence type="ECO:0000313" key="16">
    <source>
        <dbReference type="Proteomes" id="UP000243451"/>
    </source>
</evidence>
<dbReference type="InterPro" id="IPR012340">
    <property type="entry name" value="NA-bd_OB-fold"/>
</dbReference>
<keyword evidence="2 13" id="KW-1003">Cell membrane</keyword>
<keyword evidence="10 13" id="KW-0408">Iron</keyword>
<evidence type="ECO:0000256" key="12">
    <source>
        <dbReference type="ARBA" id="ARBA00056663"/>
    </source>
</evidence>
<evidence type="ECO:0000256" key="9">
    <source>
        <dbReference type="ARBA" id="ARBA00022989"/>
    </source>
</evidence>
<dbReference type="OrthoDB" id="9793584at2"/>
<dbReference type="GO" id="GO:0017003">
    <property type="term" value="P:protein-heme linkage"/>
    <property type="evidence" value="ECO:0007669"/>
    <property type="project" value="UniProtKB-UniRule"/>
</dbReference>
<sequence>MHPARKKRLILILLVLLGVGAAVALALTALRENINLFYTPTQIASGEAPEGARIRAGGMVVEGSVKRSTDSLDVRFDVSDGAKAVTIAYSGILPDLFREGQGIVALGRVNADGVLEADEVLAKHDEEYMPPEVAKAMNDAMANKAAQQPQAE</sequence>
<accession>A0A2P4EWC7</accession>
<dbReference type="InterPro" id="IPR004329">
    <property type="entry name" value="CcmE"/>
</dbReference>